<dbReference type="EMBL" id="JAPNKA010000001">
    <property type="protein sequence ID" value="MCY1077297.1"/>
    <property type="molecule type" value="Genomic_DNA"/>
</dbReference>
<keyword evidence="1" id="KW-0472">Membrane</keyword>
<feature type="signal peptide" evidence="2">
    <location>
        <begin position="1"/>
        <end position="18"/>
    </location>
</feature>
<evidence type="ECO:0000256" key="1">
    <source>
        <dbReference type="SAM" id="Phobius"/>
    </source>
</evidence>
<sequence length="221" mass="22642">MSWMIALSLAASTSLAQADAPRLELLRTAGQGWGGIEGRTEQVRLHIETESSEVELFRITGEGVGTVATSRGAAAVGIVEYERECFAPCDTLIPMPRSDFFIAGSGIPASQRFSLLGRGEDITLRVKPGNSALRFLGWTSTALGASALALGAIVLLVEGMGSGGVPSIGSPSLAGDKLLPWAAIGGGAALLGAGIPLIAFSGTHVEFLPGKPAALTGREDL</sequence>
<keyword evidence="1" id="KW-1133">Transmembrane helix</keyword>
<organism evidence="3 4">
    <name type="scientific">Archangium lansingense</name>
    <dbReference type="NCBI Taxonomy" id="2995310"/>
    <lineage>
        <taxon>Bacteria</taxon>
        <taxon>Pseudomonadati</taxon>
        <taxon>Myxococcota</taxon>
        <taxon>Myxococcia</taxon>
        <taxon>Myxococcales</taxon>
        <taxon>Cystobacterineae</taxon>
        <taxon>Archangiaceae</taxon>
        <taxon>Archangium</taxon>
    </lineage>
</organism>
<keyword evidence="2" id="KW-0732">Signal</keyword>
<reference evidence="3 4" key="1">
    <citation type="submission" date="2022-11" db="EMBL/GenBank/DDBJ databases">
        <title>Minimal conservation of predation-associated metabolite biosynthetic gene clusters underscores biosynthetic potential of Myxococcota including descriptions for ten novel species: Archangium lansinium sp. nov., Myxococcus landrumus sp. nov., Nannocystis bai.</title>
        <authorList>
            <person name="Ahearne A."/>
            <person name="Stevens C."/>
            <person name="Phillips K."/>
        </authorList>
    </citation>
    <scope>NUCLEOTIDE SEQUENCE [LARGE SCALE GENOMIC DNA]</scope>
    <source>
        <strain evidence="3 4">MIWBW</strain>
    </source>
</reference>
<evidence type="ECO:0000256" key="2">
    <source>
        <dbReference type="SAM" id="SignalP"/>
    </source>
</evidence>
<evidence type="ECO:0000313" key="4">
    <source>
        <dbReference type="Proteomes" id="UP001207654"/>
    </source>
</evidence>
<dbReference type="RefSeq" id="WP_267536140.1">
    <property type="nucleotide sequence ID" value="NZ_JAPNKA010000001.1"/>
</dbReference>
<keyword evidence="1" id="KW-0812">Transmembrane</keyword>
<feature type="transmembrane region" description="Helical" evidence="1">
    <location>
        <begin position="135"/>
        <end position="157"/>
    </location>
</feature>
<evidence type="ECO:0000313" key="3">
    <source>
        <dbReference type="EMBL" id="MCY1077297.1"/>
    </source>
</evidence>
<accession>A0ABT4A6M4</accession>
<dbReference type="Proteomes" id="UP001207654">
    <property type="component" value="Unassembled WGS sequence"/>
</dbReference>
<feature type="chain" id="PRO_5046664714" evidence="2">
    <location>
        <begin position="19"/>
        <end position="221"/>
    </location>
</feature>
<gene>
    <name evidence="3" type="ORF">OV287_22765</name>
</gene>
<comment type="caution">
    <text evidence="3">The sequence shown here is derived from an EMBL/GenBank/DDBJ whole genome shotgun (WGS) entry which is preliminary data.</text>
</comment>
<feature type="transmembrane region" description="Helical" evidence="1">
    <location>
        <begin position="178"/>
        <end position="200"/>
    </location>
</feature>
<proteinExistence type="predicted"/>
<protein>
    <submittedName>
        <fullName evidence="3">Uncharacterized protein</fullName>
    </submittedName>
</protein>
<name>A0ABT4A6M4_9BACT</name>
<keyword evidence="4" id="KW-1185">Reference proteome</keyword>